<dbReference type="SMART" id="SM00186">
    <property type="entry name" value="FBG"/>
    <property type="match status" value="1"/>
</dbReference>
<evidence type="ECO:0008006" key="6">
    <source>
        <dbReference type="Google" id="ProtNLM"/>
    </source>
</evidence>
<sequence>MPKAVISGLFLLINMILEVKCEEFTISSNCSGKVMESQYTYNTMISRGILECAALCDLDYKCLSFQYGDNQCQMNDQMVGSNCSRMVDNPSFQYYQKVCQNGGAVVTSFCLCINSYVGTYCERFMRDCAEGFSSPHEYTTDGIYTIYPVLSPTSFQVYCEMKSNGGRTMFQHHQSSSFYFNRTWQEYKDGFGSLASDHWLGLDKMYYLTNSRNYTAVFYMKLANSTSYHHYFDGFVVENEVEGYQMTFSFAHPHSINTLGDSLTEVKNQYFSTYDNDNDNSSRNCALDMRSGWWYNDCAPCNPNGELLKPSDSLKTTDYEVFWTNDLQNIVPVMVQIWLMV</sequence>
<feature type="domain" description="Apple" evidence="2">
    <location>
        <begin position="30"/>
        <end position="99"/>
    </location>
</feature>
<feature type="domain" description="Fibrinogen C-terminal" evidence="3">
    <location>
        <begin position="119"/>
        <end position="305"/>
    </location>
</feature>
<keyword evidence="1" id="KW-0732">Signal</keyword>
<dbReference type="SUPFAM" id="SSF56496">
    <property type="entry name" value="Fibrinogen C-terminal domain-like"/>
    <property type="match status" value="1"/>
</dbReference>
<dbReference type="InterPro" id="IPR014716">
    <property type="entry name" value="Fibrinogen_a/b/g_C_1"/>
</dbReference>
<proteinExistence type="predicted"/>
<reference evidence="4 5" key="1">
    <citation type="submission" date="2024-01" db="EMBL/GenBank/DDBJ databases">
        <title>The genome of the rayed Mediterranean limpet Patella caerulea (Linnaeus, 1758).</title>
        <authorList>
            <person name="Anh-Thu Weber A."/>
            <person name="Halstead-Nussloch G."/>
        </authorList>
    </citation>
    <scope>NUCLEOTIDE SEQUENCE [LARGE SCALE GENOMIC DNA]</scope>
    <source>
        <strain evidence="4">AATW-2023a</strain>
        <tissue evidence="4">Whole specimen</tissue>
    </source>
</reference>
<accession>A0AAN8PP73</accession>
<dbReference type="InterPro" id="IPR036056">
    <property type="entry name" value="Fibrinogen-like_C"/>
</dbReference>
<organism evidence="4 5">
    <name type="scientific">Patella caerulea</name>
    <name type="common">Rayed Mediterranean limpet</name>
    <dbReference type="NCBI Taxonomy" id="87958"/>
    <lineage>
        <taxon>Eukaryota</taxon>
        <taxon>Metazoa</taxon>
        <taxon>Spiralia</taxon>
        <taxon>Lophotrochozoa</taxon>
        <taxon>Mollusca</taxon>
        <taxon>Gastropoda</taxon>
        <taxon>Patellogastropoda</taxon>
        <taxon>Patelloidea</taxon>
        <taxon>Patellidae</taxon>
        <taxon>Patella</taxon>
    </lineage>
</organism>
<evidence type="ECO:0000259" key="2">
    <source>
        <dbReference type="PROSITE" id="PS50948"/>
    </source>
</evidence>
<gene>
    <name evidence="4" type="ORF">SNE40_008793</name>
</gene>
<dbReference type="InterPro" id="IPR003609">
    <property type="entry name" value="Pan_app"/>
</dbReference>
<dbReference type="Pfam" id="PF00147">
    <property type="entry name" value="Fibrinogen_C"/>
    <property type="match status" value="1"/>
</dbReference>
<dbReference type="PROSITE" id="PS00022">
    <property type="entry name" value="EGF_1"/>
    <property type="match status" value="1"/>
</dbReference>
<dbReference type="InterPro" id="IPR000742">
    <property type="entry name" value="EGF"/>
</dbReference>
<dbReference type="InterPro" id="IPR050373">
    <property type="entry name" value="Fibrinogen_C-term_domain"/>
</dbReference>
<dbReference type="PANTHER" id="PTHR19143:SF327">
    <property type="entry name" value="FI21813P1-RELATED"/>
    <property type="match status" value="1"/>
</dbReference>
<dbReference type="PANTHER" id="PTHR19143">
    <property type="entry name" value="FIBRINOGEN/TENASCIN/ANGIOPOEITIN"/>
    <property type="match status" value="1"/>
</dbReference>
<keyword evidence="5" id="KW-1185">Reference proteome</keyword>
<dbReference type="PROSITE" id="PS51406">
    <property type="entry name" value="FIBRINOGEN_C_2"/>
    <property type="match status" value="1"/>
</dbReference>
<evidence type="ECO:0000313" key="4">
    <source>
        <dbReference type="EMBL" id="KAK6180807.1"/>
    </source>
</evidence>
<feature type="chain" id="PRO_5042828299" description="Fibrinogen C-terminal domain-containing protein" evidence="1">
    <location>
        <begin position="22"/>
        <end position="341"/>
    </location>
</feature>
<dbReference type="InterPro" id="IPR002181">
    <property type="entry name" value="Fibrinogen_a/b/g_C_dom"/>
</dbReference>
<evidence type="ECO:0000256" key="1">
    <source>
        <dbReference type="SAM" id="SignalP"/>
    </source>
</evidence>
<evidence type="ECO:0000313" key="5">
    <source>
        <dbReference type="Proteomes" id="UP001347796"/>
    </source>
</evidence>
<evidence type="ECO:0000259" key="3">
    <source>
        <dbReference type="PROSITE" id="PS51406"/>
    </source>
</evidence>
<dbReference type="EMBL" id="JAZGQO010000007">
    <property type="protein sequence ID" value="KAK6180807.1"/>
    <property type="molecule type" value="Genomic_DNA"/>
</dbReference>
<feature type="signal peptide" evidence="1">
    <location>
        <begin position="1"/>
        <end position="21"/>
    </location>
</feature>
<dbReference type="PROSITE" id="PS50948">
    <property type="entry name" value="PAN"/>
    <property type="match status" value="1"/>
</dbReference>
<dbReference type="CDD" id="cd00087">
    <property type="entry name" value="FReD"/>
    <property type="match status" value="1"/>
</dbReference>
<dbReference type="GO" id="GO:0005615">
    <property type="term" value="C:extracellular space"/>
    <property type="evidence" value="ECO:0007669"/>
    <property type="project" value="TreeGrafter"/>
</dbReference>
<protein>
    <recommendedName>
        <fullName evidence="6">Fibrinogen C-terminal domain-containing protein</fullName>
    </recommendedName>
</protein>
<comment type="caution">
    <text evidence="4">The sequence shown here is derived from an EMBL/GenBank/DDBJ whole genome shotgun (WGS) entry which is preliminary data.</text>
</comment>
<name>A0AAN8PP73_PATCE</name>
<dbReference type="AlphaFoldDB" id="A0AAN8PP73"/>
<dbReference type="Gene3D" id="3.90.215.10">
    <property type="entry name" value="Gamma Fibrinogen, chain A, domain 1"/>
    <property type="match status" value="1"/>
</dbReference>
<dbReference type="Proteomes" id="UP001347796">
    <property type="component" value="Unassembled WGS sequence"/>
</dbReference>